<protein>
    <submittedName>
        <fullName evidence="2">Uncharacterized protein</fullName>
    </submittedName>
</protein>
<feature type="transmembrane region" description="Helical" evidence="1">
    <location>
        <begin position="127"/>
        <end position="146"/>
    </location>
</feature>
<dbReference type="RefSeq" id="WP_005378054.1">
    <property type="nucleotide sequence ID" value="NZ_AEDR01000043.1"/>
</dbReference>
<gene>
    <name evidence="2" type="ORF">HMPREF9321_1717</name>
</gene>
<proteinExistence type="predicted"/>
<name>E1L7N7_9FIRM</name>
<keyword evidence="1" id="KW-0812">Transmembrane</keyword>
<keyword evidence="1" id="KW-0472">Membrane</keyword>
<dbReference type="EMBL" id="AEDR01000043">
    <property type="protein sequence ID" value="EFL55649.1"/>
    <property type="molecule type" value="Genomic_DNA"/>
</dbReference>
<evidence type="ECO:0000313" key="3">
    <source>
        <dbReference type="Proteomes" id="UP000004211"/>
    </source>
</evidence>
<organism evidence="2 3">
    <name type="scientific">Veillonella atypica ACS-049-V-Sch6</name>
    <dbReference type="NCBI Taxonomy" id="866776"/>
    <lineage>
        <taxon>Bacteria</taxon>
        <taxon>Bacillati</taxon>
        <taxon>Bacillota</taxon>
        <taxon>Negativicutes</taxon>
        <taxon>Veillonellales</taxon>
        <taxon>Veillonellaceae</taxon>
        <taxon>Veillonella</taxon>
    </lineage>
</organism>
<accession>E1L7N7</accession>
<evidence type="ECO:0000256" key="1">
    <source>
        <dbReference type="SAM" id="Phobius"/>
    </source>
</evidence>
<reference evidence="2 3" key="1">
    <citation type="submission" date="2010-08" db="EMBL/GenBank/DDBJ databases">
        <authorList>
            <person name="Durkin A.S."/>
            <person name="Madupu R."/>
            <person name="Torralba M."/>
            <person name="Gillis M."/>
            <person name="Methe B."/>
            <person name="Sutton G."/>
            <person name="Nelson K.E."/>
        </authorList>
    </citation>
    <scope>NUCLEOTIDE SEQUENCE [LARGE SCALE GENOMIC DNA]</scope>
    <source>
        <strain evidence="2 3">ACS-049-V-Sch6</strain>
    </source>
</reference>
<sequence>MADNTNIMRSKIANTTSRNTEPLSITPNDLKLIVKDNIDELNASLSEAKKLFMSVADDAKSTVNSVNAKLEVINQNQQSANKTLEDIFQKHARRLADNWSSTINEKSRRLETAAANCTSAASTTTTITGIVLIIMLILNFVGIIIIKSTYNDINHELVEVHQLLKKDVGYWYNEENQKIYFKNLKEAQHGK</sequence>
<dbReference type="Proteomes" id="UP000004211">
    <property type="component" value="Unassembled WGS sequence"/>
</dbReference>
<dbReference type="AlphaFoldDB" id="E1L7N7"/>
<evidence type="ECO:0000313" key="2">
    <source>
        <dbReference type="EMBL" id="EFL55649.1"/>
    </source>
</evidence>
<keyword evidence="1" id="KW-1133">Transmembrane helix</keyword>
<comment type="caution">
    <text evidence="2">The sequence shown here is derived from an EMBL/GenBank/DDBJ whole genome shotgun (WGS) entry which is preliminary data.</text>
</comment>